<name>A0A4V4M2V1_WALIC</name>
<dbReference type="Proteomes" id="UP000306954">
    <property type="component" value="Unassembled WGS sequence"/>
</dbReference>
<feature type="region of interest" description="Disordered" evidence="1">
    <location>
        <begin position="126"/>
        <end position="210"/>
    </location>
</feature>
<feature type="compositionally biased region" description="Polar residues" evidence="1">
    <location>
        <begin position="330"/>
        <end position="348"/>
    </location>
</feature>
<evidence type="ECO:0000313" key="3">
    <source>
        <dbReference type="Proteomes" id="UP000306954"/>
    </source>
</evidence>
<proteinExistence type="predicted"/>
<dbReference type="EMBL" id="SPOF01000006">
    <property type="protein sequence ID" value="TIB15707.1"/>
    <property type="molecule type" value="Genomic_DNA"/>
</dbReference>
<sequence>MPASRMRVDPATGLSTAKRTWIPRLYCALKTQHSGIDFCCSGNCIVINRTQFIEYLKDIQPVNSKSGQTSDRWDAWQRSAANYSLKTESECTCNPNNPIRSFSDLFVYSHPDIRRGYLPHPSLIHKKVPKKQQQQQQQLQRGASTERKKRSYSEADTKTAFTRTHLPKSVSAVEHSRRKSTGVITQQQQQKQQQKQQQQDQQQHQFHPQYYGYPTPNYSQYSSPIEFEALLPAPQQQQFDDWLVSDLSMGIDGSLLNDYNLGGVVENSMENSNGIAHNSASNSLGLLPTNMQMPANMGMSSSIEMGPHSGSLTPLSDPVTPTMTPTMTPSSNYMASLSPTTTSPYKASDGTMQAANAMQQLLYDDGYVYPKSEPQFNYNVYY</sequence>
<accession>A0A4V4M2V1</accession>
<evidence type="ECO:0000313" key="2">
    <source>
        <dbReference type="EMBL" id="TIB15707.1"/>
    </source>
</evidence>
<feature type="region of interest" description="Disordered" evidence="1">
    <location>
        <begin position="303"/>
        <end position="348"/>
    </location>
</feature>
<organism evidence="2 3">
    <name type="scientific">Wallemia ichthyophaga</name>
    <dbReference type="NCBI Taxonomy" id="245174"/>
    <lineage>
        <taxon>Eukaryota</taxon>
        <taxon>Fungi</taxon>
        <taxon>Dikarya</taxon>
        <taxon>Basidiomycota</taxon>
        <taxon>Wallemiomycotina</taxon>
        <taxon>Wallemiomycetes</taxon>
        <taxon>Wallemiales</taxon>
        <taxon>Wallemiaceae</taxon>
        <taxon>Wallemia</taxon>
    </lineage>
</organism>
<dbReference type="AlphaFoldDB" id="A0A4V4M2V1"/>
<gene>
    <name evidence="2" type="ORF">E3P90_00739</name>
</gene>
<comment type="caution">
    <text evidence="2">The sequence shown here is derived from an EMBL/GenBank/DDBJ whole genome shotgun (WGS) entry which is preliminary data.</text>
</comment>
<protein>
    <submittedName>
        <fullName evidence="2">Uncharacterized protein</fullName>
    </submittedName>
</protein>
<reference evidence="2 3" key="1">
    <citation type="submission" date="2019-03" db="EMBL/GenBank/DDBJ databases">
        <title>Sequencing 23 genomes of Wallemia ichthyophaga.</title>
        <authorList>
            <person name="Gostincar C."/>
        </authorList>
    </citation>
    <scope>NUCLEOTIDE SEQUENCE [LARGE SCALE GENOMIC DNA]</scope>
    <source>
        <strain evidence="2 3">EXF-8621</strain>
    </source>
</reference>
<feature type="compositionally biased region" description="Low complexity" evidence="1">
    <location>
        <begin position="186"/>
        <end position="205"/>
    </location>
</feature>
<evidence type="ECO:0000256" key="1">
    <source>
        <dbReference type="SAM" id="MobiDB-lite"/>
    </source>
</evidence>
<feature type="compositionally biased region" description="Low complexity" evidence="1">
    <location>
        <begin position="320"/>
        <end position="329"/>
    </location>
</feature>